<dbReference type="InterPro" id="IPR038765">
    <property type="entry name" value="Papain-like_cys_pep_sf"/>
</dbReference>
<dbReference type="EMBL" id="MRZV01001420">
    <property type="protein sequence ID" value="PIK38003.1"/>
    <property type="molecule type" value="Genomic_DNA"/>
</dbReference>
<keyword evidence="5" id="KW-1185">Reference proteome</keyword>
<reference evidence="4 5" key="1">
    <citation type="journal article" date="2017" name="PLoS Biol.">
        <title>The sea cucumber genome provides insights into morphological evolution and visceral regeneration.</title>
        <authorList>
            <person name="Zhang X."/>
            <person name="Sun L."/>
            <person name="Yuan J."/>
            <person name="Sun Y."/>
            <person name="Gao Y."/>
            <person name="Zhang L."/>
            <person name="Li S."/>
            <person name="Dai H."/>
            <person name="Hamel J.F."/>
            <person name="Liu C."/>
            <person name="Yu Y."/>
            <person name="Liu S."/>
            <person name="Lin W."/>
            <person name="Guo K."/>
            <person name="Jin S."/>
            <person name="Xu P."/>
            <person name="Storey K.B."/>
            <person name="Huan P."/>
            <person name="Zhang T."/>
            <person name="Zhou Y."/>
            <person name="Zhang J."/>
            <person name="Lin C."/>
            <person name="Li X."/>
            <person name="Xing L."/>
            <person name="Huo D."/>
            <person name="Sun M."/>
            <person name="Wang L."/>
            <person name="Mercier A."/>
            <person name="Li F."/>
            <person name="Yang H."/>
            <person name="Xiang J."/>
        </authorList>
    </citation>
    <scope>NUCLEOTIDE SEQUENCE [LARGE SCALE GENOMIC DNA]</scope>
    <source>
        <strain evidence="4">Shaxun</strain>
        <tissue evidence="4">Muscle</tissue>
    </source>
</reference>
<dbReference type="GO" id="GO:0016579">
    <property type="term" value="P:protein deubiquitination"/>
    <property type="evidence" value="ECO:0007669"/>
    <property type="project" value="TreeGrafter"/>
</dbReference>
<dbReference type="PRINTS" id="PR00707">
    <property type="entry name" value="UBCTHYDRLASE"/>
</dbReference>
<dbReference type="STRING" id="307972.A0A2G8JQK1"/>
<protein>
    <recommendedName>
        <fullName evidence="3">UCH catalytic domain-containing protein</fullName>
    </recommendedName>
</protein>
<dbReference type="PANTHER" id="PTHR10589">
    <property type="entry name" value="UBIQUITIN CARBOXYL-TERMINAL HYDROLASE"/>
    <property type="match status" value="1"/>
</dbReference>
<comment type="similarity">
    <text evidence="1 2">Belongs to the peptidase C12 family.</text>
</comment>
<evidence type="ECO:0000256" key="2">
    <source>
        <dbReference type="PROSITE-ProRule" id="PRU01393"/>
    </source>
</evidence>
<sequence length="73" mass="8161">APSAEDHVNNHFIALINKDGCIYEMDGRKEFPINHGATTADTFLNDAAKVCQEFMKHDPNEVRFTVVALAKKD</sequence>
<comment type="caution">
    <text evidence="4">The sequence shown here is derived from an EMBL/GenBank/DDBJ whole genome shotgun (WGS) entry which is preliminary data.</text>
</comment>
<evidence type="ECO:0000256" key="1">
    <source>
        <dbReference type="ARBA" id="ARBA00009326"/>
    </source>
</evidence>
<gene>
    <name evidence="4" type="ORF">BSL78_25170</name>
</gene>
<dbReference type="GO" id="GO:0006511">
    <property type="term" value="P:ubiquitin-dependent protein catabolic process"/>
    <property type="evidence" value="ECO:0007669"/>
    <property type="project" value="InterPro"/>
</dbReference>
<evidence type="ECO:0000313" key="4">
    <source>
        <dbReference type="EMBL" id="PIK38003.1"/>
    </source>
</evidence>
<evidence type="ECO:0000259" key="3">
    <source>
        <dbReference type="PROSITE" id="PS52048"/>
    </source>
</evidence>
<feature type="domain" description="UCH catalytic" evidence="3">
    <location>
        <begin position="1"/>
        <end position="71"/>
    </location>
</feature>
<dbReference type="GO" id="GO:0005737">
    <property type="term" value="C:cytoplasm"/>
    <property type="evidence" value="ECO:0007669"/>
    <property type="project" value="TreeGrafter"/>
</dbReference>
<proteinExistence type="inferred from homology"/>
<dbReference type="Pfam" id="PF01088">
    <property type="entry name" value="Peptidase_C12"/>
    <property type="match status" value="1"/>
</dbReference>
<dbReference type="PROSITE" id="PS52048">
    <property type="entry name" value="UCH_DOMAIN"/>
    <property type="match status" value="1"/>
</dbReference>
<dbReference type="AlphaFoldDB" id="A0A2G8JQK1"/>
<dbReference type="SUPFAM" id="SSF54001">
    <property type="entry name" value="Cysteine proteinases"/>
    <property type="match status" value="1"/>
</dbReference>
<dbReference type="OrthoDB" id="427186at2759"/>
<evidence type="ECO:0000313" key="5">
    <source>
        <dbReference type="Proteomes" id="UP000230750"/>
    </source>
</evidence>
<dbReference type="InterPro" id="IPR001578">
    <property type="entry name" value="Peptidase_C12_UCH"/>
</dbReference>
<dbReference type="PANTHER" id="PTHR10589:SF17">
    <property type="entry name" value="UBIQUITIN CARBOXYL-TERMINAL HYDROLASE"/>
    <property type="match status" value="1"/>
</dbReference>
<accession>A0A2G8JQK1</accession>
<feature type="non-terminal residue" evidence="4">
    <location>
        <position position="1"/>
    </location>
</feature>
<dbReference type="Gene3D" id="3.30.1490.420">
    <property type="entry name" value="Ubiquitin carboxyl-terminal hydrolase, domain 2"/>
    <property type="match status" value="1"/>
</dbReference>
<name>A0A2G8JQK1_STIJA</name>
<comment type="caution">
    <text evidence="2">Lacks conserved residue(s) required for the propagation of feature annotation.</text>
</comment>
<dbReference type="Proteomes" id="UP000230750">
    <property type="component" value="Unassembled WGS sequence"/>
</dbReference>
<organism evidence="4 5">
    <name type="scientific">Stichopus japonicus</name>
    <name type="common">Sea cucumber</name>
    <dbReference type="NCBI Taxonomy" id="307972"/>
    <lineage>
        <taxon>Eukaryota</taxon>
        <taxon>Metazoa</taxon>
        <taxon>Echinodermata</taxon>
        <taxon>Eleutherozoa</taxon>
        <taxon>Echinozoa</taxon>
        <taxon>Holothuroidea</taxon>
        <taxon>Aspidochirotacea</taxon>
        <taxon>Aspidochirotida</taxon>
        <taxon>Stichopodidae</taxon>
        <taxon>Apostichopus</taxon>
    </lineage>
</organism>
<dbReference type="GO" id="GO:0004843">
    <property type="term" value="F:cysteine-type deubiquitinase activity"/>
    <property type="evidence" value="ECO:0007669"/>
    <property type="project" value="InterPro"/>
</dbReference>